<evidence type="ECO:0000313" key="1">
    <source>
        <dbReference type="EMBL" id="KOO51245.1"/>
    </source>
</evidence>
<comment type="caution">
    <text evidence="1">The sequence shown here is derived from an EMBL/GenBank/DDBJ whole genome shotgun (WGS) entry which is preliminary data.</text>
</comment>
<reference evidence="2" key="1">
    <citation type="submission" date="2015-08" db="EMBL/GenBank/DDBJ databases">
        <title>Fjat-10028 dsm 16317.</title>
        <authorList>
            <person name="Liu B."/>
            <person name="Wang J."/>
            <person name="Zhu Y."/>
            <person name="Liu G."/>
            <person name="Chen Q."/>
            <person name="Chen Z."/>
            <person name="Lan J."/>
            <person name="Che J."/>
            <person name="Ge C."/>
            <person name="Shi H."/>
            <person name="Pan Z."/>
            <person name="Liu X."/>
        </authorList>
    </citation>
    <scope>NUCLEOTIDE SEQUENCE [LARGE SCALE GENOMIC DNA]</scope>
    <source>
        <strain evidence="2">DSM 16317</strain>
    </source>
</reference>
<dbReference type="RefSeq" id="WP_053415374.1">
    <property type="nucleotide sequence ID" value="NZ_JBNNVA010000001.1"/>
</dbReference>
<dbReference type="AlphaFoldDB" id="A0A0M0LJI8"/>
<dbReference type="GeneID" id="301134839"/>
<name>A0A0M0LJI8_9BACL</name>
<protein>
    <recommendedName>
        <fullName evidence="3">DUF3977 domain-containing protein</fullName>
    </recommendedName>
</protein>
<dbReference type="OrthoDB" id="2925496at2"/>
<proteinExistence type="predicted"/>
<sequence length="78" mass="9119">MKFIEIGIGNTWIVRTETELEDGSEFEERGIKGPIIFESFYLRIWIFKTVVIIDSKEGIKKMKKKRNSLKLLLGIQSK</sequence>
<dbReference type="Pfam" id="PF13122">
    <property type="entry name" value="DUF3977"/>
    <property type="match status" value="1"/>
</dbReference>
<dbReference type="EMBL" id="LILB01000001">
    <property type="protein sequence ID" value="KOO51245.1"/>
    <property type="molecule type" value="Genomic_DNA"/>
</dbReference>
<organism evidence="1 2">
    <name type="scientific">Viridibacillus arvi</name>
    <dbReference type="NCBI Taxonomy" id="263475"/>
    <lineage>
        <taxon>Bacteria</taxon>
        <taxon>Bacillati</taxon>
        <taxon>Bacillota</taxon>
        <taxon>Bacilli</taxon>
        <taxon>Bacillales</taxon>
        <taxon>Caryophanaceae</taxon>
        <taxon>Viridibacillus</taxon>
    </lineage>
</organism>
<dbReference type="InterPro" id="IPR025009">
    <property type="entry name" value="DUF3977"/>
</dbReference>
<keyword evidence="2" id="KW-1185">Reference proteome</keyword>
<dbReference type="Proteomes" id="UP000036867">
    <property type="component" value="Unassembled WGS sequence"/>
</dbReference>
<accession>A0A0M0LJI8</accession>
<gene>
    <name evidence="1" type="ORF">AMD00_01715</name>
</gene>
<evidence type="ECO:0008006" key="3">
    <source>
        <dbReference type="Google" id="ProtNLM"/>
    </source>
</evidence>
<evidence type="ECO:0000313" key="2">
    <source>
        <dbReference type="Proteomes" id="UP000036867"/>
    </source>
</evidence>